<evidence type="ECO:0000313" key="5">
    <source>
        <dbReference type="Proteomes" id="UP000789752"/>
    </source>
</evidence>
<reference evidence="4 5" key="1">
    <citation type="submission" date="2021-04" db="EMBL/GenBank/DDBJ databases">
        <authorList>
            <person name="Vanwijnsberghe S."/>
        </authorList>
    </citation>
    <scope>NUCLEOTIDE SEQUENCE [LARGE SCALE GENOMIC DNA]</scope>
    <source>
        <strain evidence="4 5">LMG 32171</strain>
    </source>
</reference>
<comment type="caution">
    <text evidence="4">The sequence shown here is derived from an EMBL/GenBank/DDBJ whole genome shotgun (WGS) entry which is preliminary data.</text>
</comment>
<feature type="region of interest" description="Disordered" evidence="1">
    <location>
        <begin position="477"/>
        <end position="499"/>
    </location>
</feature>
<feature type="domain" description="CHASE2" evidence="3">
    <location>
        <begin position="67"/>
        <end position="400"/>
    </location>
</feature>
<dbReference type="RefSeq" id="WP_228979710.1">
    <property type="nucleotide sequence ID" value="NZ_CAJQYY010000017.1"/>
</dbReference>
<feature type="compositionally biased region" description="Basic and acidic residues" evidence="1">
    <location>
        <begin position="482"/>
        <end position="499"/>
    </location>
</feature>
<feature type="transmembrane region" description="Helical" evidence="2">
    <location>
        <begin position="384"/>
        <end position="404"/>
    </location>
</feature>
<feature type="transmembrane region" description="Helical" evidence="2">
    <location>
        <begin position="424"/>
        <end position="444"/>
    </location>
</feature>
<proteinExistence type="predicted"/>
<sequence>MAFPSMKRYYDPWLVRIRSLLKAAQGRPVALVVLFSLSLLNLSSEWPSDIARPAFVGALDEAVPDSFRTARQLLFDQYQRHFPRIPATQPVTIVEIDEETLATVGQWPWPRNRLADLVDAIAALKPLAIGLDIYMPEPDQTSPDKVAGNLPKTAAALAAGLRALPSHEAILARSLRAAPTILGAAALDHAAFTTSTDLRSAPILVHGADPLDRVQRYDYVLASLPELQAAAHGQALLSVTLEQGVVRHIPLIMGLGEKLVPSLPMEMLRLATDSSAIDVFADGSGVQAVGVADVQVPTQPGGDIWLHFASIRSTLNRYVSARDILKGTVDPQRIRNKLVLVGLTGSGLTDMRTTALGELVPGIEIQAQVIETIVDGRFLRRPTWLKWAESAFIMAFGLLIIWYVPRTHSRLALFLRAVPKGSALLGVSLHLLNVLFCFFIFIHLGLLVDAASIFIILSAVMGCFFAPALLRVDEQTGTQATHAERREDDNDRTGKAPGP</sequence>
<evidence type="ECO:0000313" key="4">
    <source>
        <dbReference type="EMBL" id="CAG4904946.1"/>
    </source>
</evidence>
<keyword evidence="2" id="KW-0812">Transmembrane</keyword>
<keyword evidence="5" id="KW-1185">Reference proteome</keyword>
<dbReference type="Proteomes" id="UP000789752">
    <property type="component" value="Unassembled WGS sequence"/>
</dbReference>
<protein>
    <recommendedName>
        <fullName evidence="3">CHASE2 domain-containing protein</fullName>
    </recommendedName>
</protein>
<keyword evidence="2" id="KW-1133">Transmembrane helix</keyword>
<keyword evidence="2" id="KW-0472">Membrane</keyword>
<feature type="transmembrane region" description="Helical" evidence="2">
    <location>
        <begin position="450"/>
        <end position="470"/>
    </location>
</feature>
<evidence type="ECO:0000256" key="2">
    <source>
        <dbReference type="SAM" id="Phobius"/>
    </source>
</evidence>
<name>A0ABM8U5E4_9BURK</name>
<dbReference type="InterPro" id="IPR007890">
    <property type="entry name" value="CHASE2"/>
</dbReference>
<gene>
    <name evidence="4" type="ORF">R54767_03142</name>
</gene>
<accession>A0ABM8U5E4</accession>
<dbReference type="SMART" id="SM01080">
    <property type="entry name" value="CHASE2"/>
    <property type="match status" value="1"/>
</dbReference>
<evidence type="ECO:0000259" key="3">
    <source>
        <dbReference type="SMART" id="SM01080"/>
    </source>
</evidence>
<evidence type="ECO:0000256" key="1">
    <source>
        <dbReference type="SAM" id="MobiDB-lite"/>
    </source>
</evidence>
<organism evidence="4 5">
    <name type="scientific">Paraburkholderia gardini</name>
    <dbReference type="NCBI Taxonomy" id="2823469"/>
    <lineage>
        <taxon>Bacteria</taxon>
        <taxon>Pseudomonadati</taxon>
        <taxon>Pseudomonadota</taxon>
        <taxon>Betaproteobacteria</taxon>
        <taxon>Burkholderiales</taxon>
        <taxon>Burkholderiaceae</taxon>
        <taxon>Paraburkholderia</taxon>
    </lineage>
</organism>
<dbReference type="EMBL" id="CAJQYY010000017">
    <property type="protein sequence ID" value="CAG4904946.1"/>
    <property type="molecule type" value="Genomic_DNA"/>
</dbReference>
<dbReference type="Pfam" id="PF05226">
    <property type="entry name" value="CHASE2"/>
    <property type="match status" value="1"/>
</dbReference>